<evidence type="ECO:0000256" key="5">
    <source>
        <dbReference type="PROSITE-ProRule" id="PRU01091"/>
    </source>
</evidence>
<dbReference type="PANTHER" id="PTHR35807:SF1">
    <property type="entry name" value="TRANSCRIPTIONAL REGULATOR REDD"/>
    <property type="match status" value="1"/>
</dbReference>
<evidence type="ECO:0000256" key="3">
    <source>
        <dbReference type="ARBA" id="ARBA00023125"/>
    </source>
</evidence>
<dbReference type="InterPro" id="IPR001867">
    <property type="entry name" value="OmpR/PhoB-type_DNA-bd"/>
</dbReference>
<feature type="domain" description="OmpR/PhoB-type" evidence="6">
    <location>
        <begin position="1"/>
        <end position="94"/>
    </location>
</feature>
<dbReference type="InterPro" id="IPR016032">
    <property type="entry name" value="Sig_transdc_resp-reg_C-effctor"/>
</dbReference>
<evidence type="ECO:0000256" key="4">
    <source>
        <dbReference type="ARBA" id="ARBA00023163"/>
    </source>
</evidence>
<dbReference type="Proteomes" id="UP001212498">
    <property type="component" value="Unassembled WGS sequence"/>
</dbReference>
<dbReference type="Pfam" id="PF03704">
    <property type="entry name" value="BTAD"/>
    <property type="match status" value="1"/>
</dbReference>
<dbReference type="CDD" id="cd15831">
    <property type="entry name" value="BTAD"/>
    <property type="match status" value="1"/>
</dbReference>
<protein>
    <submittedName>
        <fullName evidence="7">BTAD domain-containing putative transcriptional regulator</fullName>
    </submittedName>
</protein>
<evidence type="ECO:0000313" key="7">
    <source>
        <dbReference type="EMBL" id="MDA0644139.1"/>
    </source>
</evidence>
<keyword evidence="4" id="KW-0804">Transcription</keyword>
<dbReference type="SUPFAM" id="SSF52540">
    <property type="entry name" value="P-loop containing nucleoside triphosphate hydrolases"/>
    <property type="match status" value="1"/>
</dbReference>
<keyword evidence="3 5" id="KW-0238">DNA-binding</keyword>
<evidence type="ECO:0000256" key="2">
    <source>
        <dbReference type="ARBA" id="ARBA00023015"/>
    </source>
</evidence>
<dbReference type="SUPFAM" id="SSF46894">
    <property type="entry name" value="C-terminal effector domain of the bipartite response regulators"/>
    <property type="match status" value="1"/>
</dbReference>
<dbReference type="InterPro" id="IPR036388">
    <property type="entry name" value="WH-like_DNA-bd_sf"/>
</dbReference>
<dbReference type="PROSITE" id="PS51755">
    <property type="entry name" value="OMPR_PHOB"/>
    <property type="match status" value="1"/>
</dbReference>
<dbReference type="PANTHER" id="PTHR35807">
    <property type="entry name" value="TRANSCRIPTIONAL REGULATOR REDD-RELATED"/>
    <property type="match status" value="1"/>
</dbReference>
<evidence type="ECO:0000259" key="6">
    <source>
        <dbReference type="PROSITE" id="PS51755"/>
    </source>
</evidence>
<feature type="DNA-binding region" description="OmpR/PhoB-type" evidence="5">
    <location>
        <begin position="1"/>
        <end position="94"/>
    </location>
</feature>
<organism evidence="7 8">
    <name type="scientific">Nonomuraea ferruginea</name>
    <dbReference type="NCBI Taxonomy" id="46174"/>
    <lineage>
        <taxon>Bacteria</taxon>
        <taxon>Bacillati</taxon>
        <taxon>Actinomycetota</taxon>
        <taxon>Actinomycetes</taxon>
        <taxon>Streptosporangiales</taxon>
        <taxon>Streptosporangiaceae</taxon>
        <taxon>Nonomuraea</taxon>
    </lineage>
</organism>
<dbReference type="EMBL" id="JAPNUD010000087">
    <property type="protein sequence ID" value="MDA0644139.1"/>
    <property type="molecule type" value="Genomic_DNA"/>
</dbReference>
<dbReference type="InterPro" id="IPR011990">
    <property type="entry name" value="TPR-like_helical_dom_sf"/>
</dbReference>
<dbReference type="Gene3D" id="1.10.10.10">
    <property type="entry name" value="Winged helix-like DNA-binding domain superfamily/Winged helix DNA-binding domain"/>
    <property type="match status" value="1"/>
</dbReference>
<dbReference type="Gene3D" id="1.25.40.10">
    <property type="entry name" value="Tetratricopeptide repeat domain"/>
    <property type="match status" value="1"/>
</dbReference>
<dbReference type="PRINTS" id="PR00364">
    <property type="entry name" value="DISEASERSIST"/>
</dbReference>
<dbReference type="SMART" id="SM00862">
    <property type="entry name" value="Trans_reg_C"/>
    <property type="match status" value="1"/>
</dbReference>
<comment type="caution">
    <text evidence="7">The sequence shown here is derived from an EMBL/GenBank/DDBJ whole genome shotgun (WGS) entry which is preliminary data.</text>
</comment>
<dbReference type="Gene3D" id="3.40.50.300">
    <property type="entry name" value="P-loop containing nucleotide triphosphate hydrolases"/>
    <property type="match status" value="1"/>
</dbReference>
<evidence type="ECO:0000256" key="1">
    <source>
        <dbReference type="ARBA" id="ARBA00005820"/>
    </source>
</evidence>
<dbReference type="SMART" id="SM01043">
    <property type="entry name" value="BTAD"/>
    <property type="match status" value="1"/>
</dbReference>
<comment type="similarity">
    <text evidence="1">Belongs to the AfsR/DnrI/RedD regulatory family.</text>
</comment>
<name>A0ABT4T3R4_9ACTN</name>
<accession>A0ABT4T3R4</accession>
<dbReference type="InterPro" id="IPR051677">
    <property type="entry name" value="AfsR-DnrI-RedD_regulator"/>
</dbReference>
<evidence type="ECO:0000313" key="8">
    <source>
        <dbReference type="Proteomes" id="UP001212498"/>
    </source>
</evidence>
<keyword evidence="8" id="KW-1185">Reference proteome</keyword>
<reference evidence="7 8" key="1">
    <citation type="submission" date="2022-11" db="EMBL/GenBank/DDBJ databases">
        <title>Nonomuraea corallina sp. nov., a new species of the genus Nonomuraea isolated from sea side sediment in Thai sea.</title>
        <authorList>
            <person name="Ngamcharungchit C."/>
            <person name="Matsumoto A."/>
            <person name="Suriyachadkun C."/>
            <person name="Panbangred W."/>
            <person name="Inahashi Y."/>
            <person name="Intra B."/>
        </authorList>
    </citation>
    <scope>NUCLEOTIDE SEQUENCE [LARGE SCALE GENOMIC DNA]</scope>
    <source>
        <strain evidence="7 8">DSM 43553</strain>
    </source>
</reference>
<proteinExistence type="inferred from homology"/>
<gene>
    <name evidence="7" type="ORF">OUY24_26215</name>
</gene>
<sequence length="612" mass="67378">MVASRFSILGSLSVTTEEGIRTSVPGQKNRVLLATLLLHADQCVSVDQLARRLWGDGLPRDPRRVVQTYVVRLRRWLGDGGLIRTRDGGYTMELDHERLDLLEFRRLLRLAARAGRPEDEVALLRRAVGLWRGPACENVESDVLHHLDVPILTEQYQHAVERRVDLELRAGPPGELIAELRALTREHPLRERHWAQLMTALRGCGRRAEALDVYSSVFRTLRDELGIEPGRELRELHEAILSGDDVAFPGVTPPRELPPDVRHFVGRARELRLLDEALAEEGSAARTAVVVGRGGVGKTAMAIRWCASVAGDFPDGQLYLDLQGFDARPALEPADALRALLRGLGVAPGDIPADETAASALFRTRTTGRRLLVLLDNALDTRQVRPLLPGRGPVVVVTSRNQLRGLVASGAATRVVLRPLSDDESAALLAALLAKDPAWRETDQARRLAALAEGLPLALRVIGERLARQPELPLTDLVRDIDADPDAVASGDDAVHAMLSSSYERLDTTTKRVLRLTGGLHPGPVLDPRPVAALVGMPVDRVRAHLDHLVANHLAEQTGPHRYELHRLVRSYAAAEMRRQDTAPDQDAARAALLFLREYRPSTIDAEAPVRF</sequence>
<dbReference type="Pfam" id="PF00486">
    <property type="entry name" value="Trans_reg_C"/>
    <property type="match status" value="1"/>
</dbReference>
<dbReference type="SUPFAM" id="SSF48452">
    <property type="entry name" value="TPR-like"/>
    <property type="match status" value="1"/>
</dbReference>
<dbReference type="RefSeq" id="WP_271278211.1">
    <property type="nucleotide sequence ID" value="NZ_BAABFD010000005.1"/>
</dbReference>
<dbReference type="InterPro" id="IPR005158">
    <property type="entry name" value="BTAD"/>
</dbReference>
<keyword evidence="2" id="KW-0805">Transcription regulation</keyword>
<dbReference type="InterPro" id="IPR027417">
    <property type="entry name" value="P-loop_NTPase"/>
</dbReference>